<dbReference type="SMART" id="SM00834">
    <property type="entry name" value="CxxC_CXXC_SSSS"/>
    <property type="match status" value="1"/>
</dbReference>
<feature type="region of interest" description="Disordered" evidence="1">
    <location>
        <begin position="80"/>
        <end position="106"/>
    </location>
</feature>
<dbReference type="EMBL" id="LAZR01067901">
    <property type="protein sequence ID" value="KKK50669.1"/>
    <property type="molecule type" value="Genomic_DNA"/>
</dbReference>
<protein>
    <recommendedName>
        <fullName evidence="2">Putative regulatory protein FmdB zinc ribbon domain-containing protein</fullName>
    </recommendedName>
</protein>
<organism evidence="3">
    <name type="scientific">marine sediment metagenome</name>
    <dbReference type="NCBI Taxonomy" id="412755"/>
    <lineage>
        <taxon>unclassified sequences</taxon>
        <taxon>metagenomes</taxon>
        <taxon>ecological metagenomes</taxon>
    </lineage>
</organism>
<dbReference type="InterPro" id="IPR013429">
    <property type="entry name" value="Regulatory_FmdB_Zinc_ribbon"/>
</dbReference>
<evidence type="ECO:0000256" key="1">
    <source>
        <dbReference type="SAM" id="MobiDB-lite"/>
    </source>
</evidence>
<gene>
    <name evidence="3" type="ORF">LCGC14_3122710</name>
</gene>
<comment type="caution">
    <text evidence="3">The sequence shown here is derived from an EMBL/GenBank/DDBJ whole genome shotgun (WGS) entry which is preliminary data.</text>
</comment>
<proteinExistence type="predicted"/>
<dbReference type="Pfam" id="PF09723">
    <property type="entry name" value="Zn_ribbon_8"/>
    <property type="match status" value="1"/>
</dbReference>
<reference evidence="3" key="1">
    <citation type="journal article" date="2015" name="Nature">
        <title>Complex archaea that bridge the gap between prokaryotes and eukaryotes.</title>
        <authorList>
            <person name="Spang A."/>
            <person name="Saw J.H."/>
            <person name="Jorgensen S.L."/>
            <person name="Zaremba-Niedzwiedzka K."/>
            <person name="Martijn J."/>
            <person name="Lind A.E."/>
            <person name="van Eijk R."/>
            <person name="Schleper C."/>
            <person name="Guy L."/>
            <person name="Ettema T.J."/>
        </authorList>
    </citation>
    <scope>NUCLEOTIDE SEQUENCE</scope>
</reference>
<feature type="compositionally biased region" description="Basic and acidic residues" evidence="1">
    <location>
        <begin position="94"/>
        <end position="106"/>
    </location>
</feature>
<name>A0A0F8Y987_9ZZZZ</name>
<evidence type="ECO:0000259" key="2">
    <source>
        <dbReference type="SMART" id="SM00834"/>
    </source>
</evidence>
<accession>A0A0F8Y987</accession>
<sequence>MPIYEFGCGSCKDVVEKIQSYDDPPPACCGTKTERLISMPGLPVFIGPGTYATDYGNMAHHLKPEDQRKRAHREWHENDLMVPKVAPANPQQAKEIKELSERGKTV</sequence>
<feature type="domain" description="Putative regulatory protein FmdB zinc ribbon" evidence="2">
    <location>
        <begin position="1"/>
        <end position="38"/>
    </location>
</feature>
<dbReference type="NCBIfam" id="TIGR02605">
    <property type="entry name" value="CxxC_CxxC_SSSS"/>
    <property type="match status" value="1"/>
</dbReference>
<dbReference type="AlphaFoldDB" id="A0A0F8Y987"/>
<evidence type="ECO:0000313" key="3">
    <source>
        <dbReference type="EMBL" id="KKK50669.1"/>
    </source>
</evidence>